<organism evidence="1 2">
    <name type="scientific">Meloidogyne enterolobii</name>
    <name type="common">Root-knot nematode worm</name>
    <name type="synonym">Meloidogyne mayaguensis</name>
    <dbReference type="NCBI Taxonomy" id="390850"/>
    <lineage>
        <taxon>Eukaryota</taxon>
        <taxon>Metazoa</taxon>
        <taxon>Ecdysozoa</taxon>
        <taxon>Nematoda</taxon>
        <taxon>Chromadorea</taxon>
        <taxon>Rhabditida</taxon>
        <taxon>Tylenchina</taxon>
        <taxon>Tylenchomorpha</taxon>
        <taxon>Tylenchoidea</taxon>
        <taxon>Meloidogynidae</taxon>
        <taxon>Meloidogyninae</taxon>
        <taxon>Meloidogyne</taxon>
    </lineage>
</organism>
<evidence type="ECO:0000313" key="1">
    <source>
        <dbReference type="EMBL" id="CAK5078342.1"/>
    </source>
</evidence>
<gene>
    <name evidence="1" type="ORF">MENTE1834_LOCUS25393</name>
</gene>
<dbReference type="EMBL" id="CAVMJV010000035">
    <property type="protein sequence ID" value="CAK5078342.1"/>
    <property type="molecule type" value="Genomic_DNA"/>
</dbReference>
<keyword evidence="2" id="KW-1185">Reference proteome</keyword>
<accession>A0ACB0ZH08</accession>
<name>A0ACB0ZH08_MELEN</name>
<dbReference type="Proteomes" id="UP001497535">
    <property type="component" value="Unassembled WGS sequence"/>
</dbReference>
<evidence type="ECO:0000313" key="2">
    <source>
        <dbReference type="Proteomes" id="UP001497535"/>
    </source>
</evidence>
<comment type="caution">
    <text evidence="1">The sequence shown here is derived from an EMBL/GenBank/DDBJ whole genome shotgun (WGS) entry which is preliminary data.</text>
</comment>
<reference evidence="1" key="1">
    <citation type="submission" date="2023-11" db="EMBL/GenBank/DDBJ databases">
        <authorList>
            <person name="Poullet M."/>
        </authorList>
    </citation>
    <scope>NUCLEOTIDE SEQUENCE</scope>
    <source>
        <strain evidence="1">E1834</strain>
    </source>
</reference>
<sequence>MFGVIPPKFDDHFSSSNHRHYAIPGSKQLLRWTIEESNPSVKIWTLNKDGEILIEKEKIKIIQNLNETTKPFFAVLIENVQDEDYGRYTLTAHNGILESQQTQTLVITQPPSQPKVFVDWVSSNGSVSWRIEEQKQNKNQLNVAYFWIFYKQISKRLQQQQQINYFKVIFNK</sequence>
<protein>
    <submittedName>
        <fullName evidence="1">Uncharacterized protein</fullName>
    </submittedName>
</protein>
<proteinExistence type="predicted"/>